<sequence length="379" mass="43784">MDAVKKNREKHSTKYLNLSDFERLESHVESEGDLLIKKLSLKQTDKHLTLEKHLSQERNFITSHEYISITEITKGEITLPEFCTKVNEASYNQLNSNSDHKPSLKVSDCLSRHERELALCVKPNSTETKLLAFALSCEANETLKQDVHHKDHPINHLVQIHDEQFSHLEASPLKTSKMIRRKRKQLLQSYTKPIEISEKPIKHYTRPKSLWDLKEDVQSLANSGLKLYTCEASKRTEQCIGVLELINEEDKIKDLSTSIKSQRFVASGTQIPINNYTKINEDQLKTIPYFQNYQKGIPSKVLYVKNIAKSVCEKHLVSVFGKYKELQNADIVYRYMKKGKMKGQAFIEFEKIEVAEKALEENLGLILEEKPLIIQFGKK</sequence>
<dbReference type="GO" id="GO:0097157">
    <property type="term" value="F:pre-mRNA intronic binding"/>
    <property type="evidence" value="ECO:0007669"/>
    <property type="project" value="TreeGrafter"/>
</dbReference>
<dbReference type="InterPro" id="IPR000504">
    <property type="entry name" value="RRM_dom"/>
</dbReference>
<reference evidence="4" key="2">
    <citation type="submission" date="2022-06" db="UniProtKB">
        <authorList>
            <consortium name="EnsemblMetazoa"/>
        </authorList>
    </citation>
    <scope>IDENTIFICATION</scope>
</reference>
<dbReference type="KEGG" id="api:100569873"/>
<protein>
    <recommendedName>
        <fullName evidence="3">RRM domain-containing protein</fullName>
    </recommendedName>
</protein>
<evidence type="ECO:0000256" key="1">
    <source>
        <dbReference type="ARBA" id="ARBA00022884"/>
    </source>
</evidence>
<evidence type="ECO:0000313" key="5">
    <source>
        <dbReference type="Proteomes" id="UP000007819"/>
    </source>
</evidence>
<evidence type="ECO:0000256" key="2">
    <source>
        <dbReference type="PROSITE-ProRule" id="PRU00176"/>
    </source>
</evidence>
<proteinExistence type="predicted"/>
<dbReference type="PANTHER" id="PTHR16105:SF0">
    <property type="entry name" value="RNA-BINDING REGION-CONTAINING PROTEIN 3"/>
    <property type="match status" value="1"/>
</dbReference>
<dbReference type="InterPro" id="IPR045164">
    <property type="entry name" value="RBM41/RNPC3"/>
</dbReference>
<dbReference type="PANTHER" id="PTHR16105">
    <property type="entry name" value="RNA-BINDING REGION-CONTAINING PROTEIN 3"/>
    <property type="match status" value="1"/>
</dbReference>
<evidence type="ECO:0000313" key="4">
    <source>
        <dbReference type="EnsemblMetazoa" id="XP_003243595.1"/>
    </source>
</evidence>
<keyword evidence="1 2" id="KW-0694">RNA-binding</keyword>
<dbReference type="Proteomes" id="UP000007819">
    <property type="component" value="Chromosome A3"/>
</dbReference>
<dbReference type="PROSITE" id="PS50102">
    <property type="entry name" value="RRM"/>
    <property type="match status" value="1"/>
</dbReference>
<dbReference type="GO" id="GO:0005689">
    <property type="term" value="C:U12-type spliceosomal complex"/>
    <property type="evidence" value="ECO:0007669"/>
    <property type="project" value="TreeGrafter"/>
</dbReference>
<dbReference type="EnsemblMetazoa" id="XM_003243547.4">
    <property type="protein sequence ID" value="XP_003243595.1"/>
    <property type="gene ID" value="LOC100569873"/>
</dbReference>
<evidence type="ECO:0000259" key="3">
    <source>
        <dbReference type="PROSITE" id="PS50102"/>
    </source>
</evidence>
<dbReference type="RefSeq" id="XP_003243595.1">
    <property type="nucleotide sequence ID" value="XM_003243547.3"/>
</dbReference>
<dbReference type="Pfam" id="PF00076">
    <property type="entry name" value="RRM_1"/>
    <property type="match status" value="1"/>
</dbReference>
<dbReference type="InterPro" id="IPR035979">
    <property type="entry name" value="RBD_domain_sf"/>
</dbReference>
<dbReference type="SUPFAM" id="SSF54928">
    <property type="entry name" value="RNA-binding domain, RBD"/>
    <property type="match status" value="1"/>
</dbReference>
<dbReference type="InterPro" id="IPR012677">
    <property type="entry name" value="Nucleotide-bd_a/b_plait_sf"/>
</dbReference>
<dbReference type="AlphaFoldDB" id="A0A8R1W995"/>
<feature type="domain" description="RRM" evidence="3">
    <location>
        <begin position="300"/>
        <end position="379"/>
    </location>
</feature>
<dbReference type="GO" id="GO:0000398">
    <property type="term" value="P:mRNA splicing, via spliceosome"/>
    <property type="evidence" value="ECO:0007669"/>
    <property type="project" value="TreeGrafter"/>
</dbReference>
<dbReference type="Gene3D" id="3.30.70.330">
    <property type="match status" value="1"/>
</dbReference>
<keyword evidence="5" id="KW-1185">Reference proteome</keyword>
<organism evidence="4 5">
    <name type="scientific">Acyrthosiphon pisum</name>
    <name type="common">Pea aphid</name>
    <dbReference type="NCBI Taxonomy" id="7029"/>
    <lineage>
        <taxon>Eukaryota</taxon>
        <taxon>Metazoa</taxon>
        <taxon>Ecdysozoa</taxon>
        <taxon>Arthropoda</taxon>
        <taxon>Hexapoda</taxon>
        <taxon>Insecta</taxon>
        <taxon>Pterygota</taxon>
        <taxon>Neoptera</taxon>
        <taxon>Paraneoptera</taxon>
        <taxon>Hemiptera</taxon>
        <taxon>Sternorrhyncha</taxon>
        <taxon>Aphidomorpha</taxon>
        <taxon>Aphidoidea</taxon>
        <taxon>Aphididae</taxon>
        <taxon>Macrosiphini</taxon>
        <taxon>Acyrthosiphon</taxon>
    </lineage>
</organism>
<name>A0A8R1W995_ACYPI</name>
<dbReference type="OrthoDB" id="448399at2759"/>
<dbReference type="GeneID" id="100569873"/>
<reference evidence="5" key="1">
    <citation type="submission" date="2010-06" db="EMBL/GenBank/DDBJ databases">
        <authorList>
            <person name="Jiang H."/>
            <person name="Abraham K."/>
            <person name="Ali S."/>
            <person name="Alsbrooks S.L."/>
            <person name="Anim B.N."/>
            <person name="Anosike U.S."/>
            <person name="Attaway T."/>
            <person name="Bandaranaike D.P."/>
            <person name="Battles P.K."/>
            <person name="Bell S.N."/>
            <person name="Bell A.V."/>
            <person name="Beltran B."/>
            <person name="Bickham C."/>
            <person name="Bustamante Y."/>
            <person name="Caleb T."/>
            <person name="Canada A."/>
            <person name="Cardenas V."/>
            <person name="Carter K."/>
            <person name="Chacko J."/>
            <person name="Chandrabose M.N."/>
            <person name="Chavez D."/>
            <person name="Chavez A."/>
            <person name="Chen L."/>
            <person name="Chu H.-S."/>
            <person name="Claassen K.J."/>
            <person name="Cockrell R."/>
            <person name="Collins M."/>
            <person name="Cooper J.A."/>
            <person name="Cree A."/>
            <person name="Curry S.M."/>
            <person name="Da Y."/>
            <person name="Dao M.D."/>
            <person name="Das B."/>
            <person name="Davila M.-L."/>
            <person name="Davy-Carroll L."/>
            <person name="Denson S."/>
            <person name="Dinh H."/>
            <person name="Ebong V.E."/>
            <person name="Edwards J.R."/>
            <person name="Egan A."/>
            <person name="El-Daye J."/>
            <person name="Escobedo L."/>
            <person name="Fernandez S."/>
            <person name="Fernando P.R."/>
            <person name="Flagg N."/>
            <person name="Forbes L.D."/>
            <person name="Fowler R.G."/>
            <person name="Fu Q."/>
            <person name="Gabisi R.A."/>
            <person name="Ganer J."/>
            <person name="Garbino Pronczuk A."/>
            <person name="Garcia R.M."/>
            <person name="Garner T."/>
            <person name="Garrett T.E."/>
            <person name="Gonzalez D.A."/>
            <person name="Hamid H."/>
            <person name="Hawkins E.S."/>
            <person name="Hirani K."/>
            <person name="Hogues M.E."/>
            <person name="Hollins B."/>
            <person name="Hsiao C.-H."/>
            <person name="Jabil R."/>
            <person name="James M.L."/>
            <person name="Jhangiani S.N."/>
            <person name="Johnson B."/>
            <person name="Johnson Q."/>
            <person name="Joshi V."/>
            <person name="Kalu J.B."/>
            <person name="Kam C."/>
            <person name="Kashfia A."/>
            <person name="Keebler J."/>
            <person name="Kisamo H."/>
            <person name="Kovar C.L."/>
            <person name="Lago L.A."/>
            <person name="Lai C.-Y."/>
            <person name="Laidlaw J."/>
            <person name="Lara F."/>
            <person name="Le T.-K."/>
            <person name="Lee S.L."/>
            <person name="Legall F.H."/>
            <person name="Lemon S.J."/>
            <person name="Lewis L.R."/>
            <person name="Li B."/>
            <person name="Liu Y."/>
            <person name="Liu Y.-S."/>
            <person name="Lopez J."/>
            <person name="Lozado R.J."/>
            <person name="Lu J."/>
            <person name="Madu R.C."/>
            <person name="Maheshwari M."/>
            <person name="Maheshwari R."/>
            <person name="Malloy K."/>
            <person name="Martinez E."/>
            <person name="Mathew T."/>
            <person name="Mercado I.C."/>
            <person name="Mercado C."/>
            <person name="Meyer B."/>
            <person name="Montgomery K."/>
            <person name="Morgan M.B."/>
            <person name="Munidasa M."/>
            <person name="Nazareth L.V."/>
            <person name="Nelson J."/>
            <person name="Ng B.M."/>
            <person name="Nguyen N.B."/>
            <person name="Nguyen P.Q."/>
            <person name="Nguyen T."/>
            <person name="Obregon M."/>
            <person name="Okwuonu G.O."/>
            <person name="Onwere C.G."/>
            <person name="Orozco G."/>
            <person name="Parra A."/>
            <person name="Patel S."/>
            <person name="Patil S."/>
            <person name="Perez A."/>
            <person name="Perez Y."/>
            <person name="Pham C."/>
            <person name="Primus E.L."/>
            <person name="Pu L.-L."/>
            <person name="Puazo M."/>
            <person name="Qin X."/>
            <person name="Quiroz J.B."/>
            <person name="Reese J."/>
            <person name="Richards S."/>
            <person name="Rives C.M."/>
            <person name="Robberts R."/>
            <person name="Ruiz S.J."/>
            <person name="Ruiz M.J."/>
            <person name="Santibanez J."/>
            <person name="Schneider B.W."/>
            <person name="Sisson I."/>
            <person name="Smith M."/>
            <person name="Sodergren E."/>
            <person name="Song X.-Z."/>
            <person name="Song B.B."/>
            <person name="Summersgill H."/>
            <person name="Thelus R."/>
            <person name="Thornton R.D."/>
            <person name="Trejos Z.Y."/>
            <person name="Usmani K."/>
            <person name="Vattathil S."/>
            <person name="Villasana D."/>
            <person name="Walker D.L."/>
            <person name="Wang S."/>
            <person name="Wang K."/>
            <person name="White C.S."/>
            <person name="Williams A.C."/>
            <person name="Williamson J."/>
            <person name="Wilson K."/>
            <person name="Woghiren I.O."/>
            <person name="Woodworth J.R."/>
            <person name="Worley K.C."/>
            <person name="Wright R.A."/>
            <person name="Wu W."/>
            <person name="Young L."/>
            <person name="Zhang L."/>
            <person name="Zhang J."/>
            <person name="Zhu Y."/>
            <person name="Muzny D.M."/>
            <person name="Weinstock G."/>
            <person name="Gibbs R.A."/>
        </authorList>
    </citation>
    <scope>NUCLEOTIDE SEQUENCE [LARGE SCALE GENOMIC DNA]</scope>
    <source>
        <strain evidence="5">LSR1</strain>
    </source>
</reference>
<dbReference type="SMART" id="SM00360">
    <property type="entry name" value="RRM"/>
    <property type="match status" value="1"/>
</dbReference>
<dbReference type="GO" id="GO:0030626">
    <property type="term" value="F:U12 snRNA binding"/>
    <property type="evidence" value="ECO:0007669"/>
    <property type="project" value="TreeGrafter"/>
</dbReference>
<accession>A0A8R1W995</accession>